<evidence type="ECO:0000256" key="6">
    <source>
        <dbReference type="SAM" id="MobiDB-lite"/>
    </source>
</evidence>
<keyword evidence="4" id="KW-0904">Protein phosphatase</keyword>
<dbReference type="InterPro" id="IPR029052">
    <property type="entry name" value="Metallo-depent_PP-like"/>
</dbReference>
<dbReference type="EMBL" id="SNRW01011950">
    <property type="protein sequence ID" value="KAA6374478.1"/>
    <property type="molecule type" value="Genomic_DNA"/>
</dbReference>
<comment type="caution">
    <text evidence="7">The sequence shown here is derived from an EMBL/GenBank/DDBJ whole genome shotgun (WGS) entry which is preliminary data.</text>
</comment>
<evidence type="ECO:0000313" key="8">
    <source>
        <dbReference type="Proteomes" id="UP000324800"/>
    </source>
</evidence>
<evidence type="ECO:0000256" key="2">
    <source>
        <dbReference type="ARBA" id="ARBA00022723"/>
    </source>
</evidence>
<dbReference type="GO" id="GO:0005737">
    <property type="term" value="C:cytoplasm"/>
    <property type="evidence" value="ECO:0007669"/>
    <property type="project" value="TreeGrafter"/>
</dbReference>
<dbReference type="EC" id="3.1.3.16" evidence="1"/>
<dbReference type="PANTHER" id="PTHR11668:SF300">
    <property type="entry name" value="SERINE_THREONINE-PROTEIN PHOSPHATASE"/>
    <property type="match status" value="1"/>
</dbReference>
<accession>A0A5J4UVI9</accession>
<keyword evidence="5" id="KW-0464">Manganese</keyword>
<dbReference type="Gene3D" id="3.60.21.10">
    <property type="match status" value="1"/>
</dbReference>
<feature type="region of interest" description="Disordered" evidence="6">
    <location>
        <begin position="217"/>
        <end position="251"/>
    </location>
</feature>
<dbReference type="SUPFAM" id="SSF56300">
    <property type="entry name" value="Metallo-dependent phosphatases"/>
    <property type="match status" value="1"/>
</dbReference>
<dbReference type="PANTHER" id="PTHR11668">
    <property type="entry name" value="SERINE/THREONINE PROTEIN PHOSPHATASE"/>
    <property type="match status" value="1"/>
</dbReference>
<dbReference type="GO" id="GO:0004722">
    <property type="term" value="F:protein serine/threonine phosphatase activity"/>
    <property type="evidence" value="ECO:0007669"/>
    <property type="project" value="UniProtKB-EC"/>
</dbReference>
<dbReference type="InterPro" id="IPR050341">
    <property type="entry name" value="PP1_catalytic_subunit"/>
</dbReference>
<protein>
    <recommendedName>
        <fullName evidence="1">protein-serine/threonine phosphatase</fullName>
        <ecNumber evidence="1">3.1.3.16</ecNumber>
    </recommendedName>
</protein>
<evidence type="ECO:0000256" key="4">
    <source>
        <dbReference type="ARBA" id="ARBA00022912"/>
    </source>
</evidence>
<feature type="compositionally biased region" description="Low complexity" evidence="6">
    <location>
        <begin position="230"/>
        <end position="251"/>
    </location>
</feature>
<dbReference type="Proteomes" id="UP000324800">
    <property type="component" value="Unassembled WGS sequence"/>
</dbReference>
<evidence type="ECO:0000256" key="1">
    <source>
        <dbReference type="ARBA" id="ARBA00013081"/>
    </source>
</evidence>
<keyword evidence="2" id="KW-0479">Metal-binding</keyword>
<sequence length="421" mass="48022">MILQPFTKAFIKLFTNMPISCTATLLYHYSNQVADNIKTQDLPKNQSQRIRENQTQILDQTTPHNSQPLHPIIHSRRIQLTHGGITPIMPVASLEDECPSMEAEDQYHIAEQLGYECDEVWTRNRALLKFTTWGDPSHLELIDKGRPPFCQETTDRYVRANGIDTVVRAHQDAKHGFYFPMHNGKVATIFSSDTYCQCNTKGSVFLVRLSSPSERFNQDPFINSKPTTRNSLISKTSQSLSSQTNSQNTSSLPFSPLLTFDTIQLESEDYLKKFDYSLEDVEEASREKEEKRVLSAMKRIQTYKQADVTIKQIEKEIESIVDIKSIRNSNSIQQSNEFIQFPELPLLINGVLSEDPEIRIQSTEKIVSIALHETDCGSTSNDLFLSPLITILKGTSEEQSKQLQKLLDNLYQTQKILVTLK</sequence>
<dbReference type="GO" id="GO:0046872">
    <property type="term" value="F:metal ion binding"/>
    <property type="evidence" value="ECO:0007669"/>
    <property type="project" value="UniProtKB-KW"/>
</dbReference>
<keyword evidence="3" id="KW-0378">Hydrolase</keyword>
<feature type="compositionally biased region" description="Polar residues" evidence="6">
    <location>
        <begin position="217"/>
        <end position="229"/>
    </location>
</feature>
<evidence type="ECO:0000313" key="7">
    <source>
        <dbReference type="EMBL" id="KAA6374478.1"/>
    </source>
</evidence>
<name>A0A5J4UVI9_9EUKA</name>
<evidence type="ECO:0000256" key="3">
    <source>
        <dbReference type="ARBA" id="ARBA00022801"/>
    </source>
</evidence>
<dbReference type="OrthoDB" id="256429at2759"/>
<gene>
    <name evidence="7" type="ORF">EZS28_029995</name>
</gene>
<dbReference type="AlphaFoldDB" id="A0A5J4UVI9"/>
<dbReference type="GO" id="GO:0005634">
    <property type="term" value="C:nucleus"/>
    <property type="evidence" value="ECO:0007669"/>
    <property type="project" value="TreeGrafter"/>
</dbReference>
<reference evidence="7 8" key="1">
    <citation type="submission" date="2019-03" db="EMBL/GenBank/DDBJ databases">
        <title>Single cell metagenomics reveals metabolic interactions within the superorganism composed of flagellate Streblomastix strix and complex community of Bacteroidetes bacteria on its surface.</title>
        <authorList>
            <person name="Treitli S.C."/>
            <person name="Kolisko M."/>
            <person name="Husnik F."/>
            <person name="Keeling P."/>
            <person name="Hampl V."/>
        </authorList>
    </citation>
    <scope>NUCLEOTIDE SEQUENCE [LARGE SCALE GENOMIC DNA]</scope>
    <source>
        <strain evidence="7">ST1C</strain>
    </source>
</reference>
<evidence type="ECO:0000256" key="5">
    <source>
        <dbReference type="ARBA" id="ARBA00023211"/>
    </source>
</evidence>
<proteinExistence type="predicted"/>
<organism evidence="7 8">
    <name type="scientific">Streblomastix strix</name>
    <dbReference type="NCBI Taxonomy" id="222440"/>
    <lineage>
        <taxon>Eukaryota</taxon>
        <taxon>Metamonada</taxon>
        <taxon>Preaxostyla</taxon>
        <taxon>Oxymonadida</taxon>
        <taxon>Streblomastigidae</taxon>
        <taxon>Streblomastix</taxon>
    </lineage>
</organism>